<dbReference type="EMBL" id="JAJUBC010000004">
    <property type="protein sequence ID" value="MDD1792525.1"/>
    <property type="molecule type" value="Genomic_DNA"/>
</dbReference>
<dbReference type="InterPro" id="IPR009678">
    <property type="entry name" value="Phage_tail_completion_R"/>
</dbReference>
<reference evidence="1" key="1">
    <citation type="submission" date="2021-12" db="EMBL/GenBank/DDBJ databases">
        <title>Enterovibrio ZSDZ35 sp. nov. and Enterovibrio ZSDZ42 sp. nov., isolated from coastal seawater in Qingdao.</title>
        <authorList>
            <person name="Zhang P."/>
        </authorList>
    </citation>
    <scope>NUCLEOTIDE SEQUENCE</scope>
    <source>
        <strain evidence="1">ZSDZ42</strain>
    </source>
</reference>
<gene>
    <name evidence="1" type="ORF">LRP50_05205</name>
</gene>
<keyword evidence="2" id="KW-1185">Reference proteome</keyword>
<protein>
    <submittedName>
        <fullName evidence="1">Phage tail protein</fullName>
    </submittedName>
</protein>
<sequence>MQSKLAGLHKYLIDSLKPFVHKKKIFASQAGGELIGNGEQRGNGGVIIANWRYDAAILVEDFPLKKCSSMTLLALVSCWLSEFDADRTENEDLNDPDIEVDVTSEESADVFIKLAFEEPLEIVPDPKGPIVFEGERYRVDVTEVWVANDSEISNATDDNA</sequence>
<evidence type="ECO:0000313" key="2">
    <source>
        <dbReference type="Proteomes" id="UP001149400"/>
    </source>
</evidence>
<dbReference type="Pfam" id="PF06891">
    <property type="entry name" value="P2_Phage_GpR"/>
    <property type="match status" value="1"/>
</dbReference>
<accession>A0ABT5QX64</accession>
<comment type="caution">
    <text evidence="1">The sequence shown here is derived from an EMBL/GenBank/DDBJ whole genome shotgun (WGS) entry which is preliminary data.</text>
</comment>
<evidence type="ECO:0000313" key="1">
    <source>
        <dbReference type="EMBL" id="MDD1792525.1"/>
    </source>
</evidence>
<organism evidence="1 2">
    <name type="scientific">Enterovibrio gelatinilyticus</name>
    <dbReference type="NCBI Taxonomy" id="2899819"/>
    <lineage>
        <taxon>Bacteria</taxon>
        <taxon>Pseudomonadati</taxon>
        <taxon>Pseudomonadota</taxon>
        <taxon>Gammaproteobacteria</taxon>
        <taxon>Vibrionales</taxon>
        <taxon>Vibrionaceae</taxon>
        <taxon>Enterovibrio</taxon>
    </lineage>
</organism>
<dbReference type="Proteomes" id="UP001149400">
    <property type="component" value="Unassembled WGS sequence"/>
</dbReference>
<dbReference type="RefSeq" id="WP_274163424.1">
    <property type="nucleotide sequence ID" value="NZ_JAJUBC010000004.1"/>
</dbReference>
<proteinExistence type="predicted"/>
<name>A0ABT5QX64_9GAMM</name>